<organism evidence="2 3">
    <name type="scientific">Actinomadura rubteroloni</name>
    <dbReference type="NCBI Taxonomy" id="1926885"/>
    <lineage>
        <taxon>Bacteria</taxon>
        <taxon>Bacillati</taxon>
        <taxon>Actinomycetota</taxon>
        <taxon>Actinomycetes</taxon>
        <taxon>Streptosporangiales</taxon>
        <taxon>Thermomonosporaceae</taxon>
        <taxon>Actinomadura</taxon>
    </lineage>
</organism>
<name>A0A2P4URG0_9ACTN</name>
<evidence type="ECO:0000313" key="2">
    <source>
        <dbReference type="EMBL" id="POM27616.1"/>
    </source>
</evidence>
<reference evidence="2 3" key="1">
    <citation type="journal article" date="2017" name="Chemistry">
        <title>Isolation, Biosynthesis and Chemical Modifications of Rubterolones A-F: Rare Tropolone Alkaloids from Actinomadura sp. 5-2.</title>
        <authorList>
            <person name="Guo H."/>
            <person name="Benndorf R."/>
            <person name="Leichnitz D."/>
            <person name="Klassen J.L."/>
            <person name="Vollmers J."/>
            <person name="Gorls H."/>
            <person name="Steinacker M."/>
            <person name="Weigel C."/>
            <person name="Dahse H.M."/>
            <person name="Kaster A.K."/>
            <person name="de Beer Z.W."/>
            <person name="Poulsen M."/>
            <person name="Beemelmanns C."/>
        </authorList>
    </citation>
    <scope>NUCLEOTIDE SEQUENCE [LARGE SCALE GENOMIC DNA]</scope>
    <source>
        <strain evidence="2 3">5-2</strain>
    </source>
</reference>
<sequence>MRLIPPVPEHAGLGRLSAVLRAEDREAAYDGLLADLRAARLRAHGPQTPGYADGRRKERTMTNIQQPSMRRSGHTPTTAQPPPEATQPKGSRRRVHPHGTDKGAKGGGQGGGTPPAQRPDHPG</sequence>
<accession>A0A2P4URG0</accession>
<comment type="caution">
    <text evidence="2">The sequence shown here is derived from an EMBL/GenBank/DDBJ whole genome shotgun (WGS) entry which is preliminary data.</text>
</comment>
<proteinExistence type="predicted"/>
<dbReference type="AlphaFoldDB" id="A0A2P4URG0"/>
<dbReference type="Proteomes" id="UP000242367">
    <property type="component" value="Unassembled WGS sequence"/>
</dbReference>
<evidence type="ECO:0000256" key="1">
    <source>
        <dbReference type="SAM" id="MobiDB-lite"/>
    </source>
</evidence>
<protein>
    <submittedName>
        <fullName evidence="2">Uncharacterized protein</fullName>
    </submittedName>
</protein>
<keyword evidence="3" id="KW-1185">Reference proteome</keyword>
<evidence type="ECO:0000313" key="3">
    <source>
        <dbReference type="Proteomes" id="UP000242367"/>
    </source>
</evidence>
<feature type="region of interest" description="Disordered" evidence="1">
    <location>
        <begin position="40"/>
        <end position="123"/>
    </location>
</feature>
<dbReference type="RefSeq" id="WP_205648018.1">
    <property type="nucleotide sequence ID" value="NZ_MTBP01000001.1"/>
</dbReference>
<dbReference type="EMBL" id="MTBP01000001">
    <property type="protein sequence ID" value="POM27616.1"/>
    <property type="molecule type" value="Genomic_DNA"/>
</dbReference>
<gene>
    <name evidence="2" type="ORF">BTM25_20320</name>
</gene>